<feature type="chain" id="PRO_5042269359" description="Alginate export domain-containing protein" evidence="1">
    <location>
        <begin position="25"/>
        <end position="468"/>
    </location>
</feature>
<dbReference type="EMBL" id="CP054160">
    <property type="protein sequence ID" value="QKJ59140.1"/>
    <property type="molecule type" value="Genomic_DNA"/>
</dbReference>
<sequence length="468" mass="51247">MASRRSPISGVLLLVGAYSSSSWAVDCLIQRGYAGIEGISSHSSDSLWQFDDPAFRNNAMANLYLSGVSHCTLTETLSLKAQASGEYAIQARQPGTLEDQRRQGLAILNEATASWAVSDSGYIDAGKVRKTSGYLFSVAPLDLLRNISGSMRSVRVFGLGERGRNFYDEGAYGISSSWYRNEGTFTLAAFPRLKRNNQRQEAASEWDAILRTNSTDRYYASYTATGLKAFNPTFSLLAGDRKTVALGTSGNLTDMLILSIEGAISHGQTWRHLDMASARAMRQFANVQEPYKVRANGAQADIGVGLRYTTGDQSEYGAEYYGQSQGYSRSEWQDNFNTILFVNGGYGQSLPPLPPSFMADIRNGYQQYSRLMAAETDNVGRGGDLLGKHYLTLYTRTNKEQVGSIDWSVSGMVNLVDGSNVLNLHLSTPLKNNIEAYTGVAASFGSKESEFGTFGEKGNIYAGMRINW</sequence>
<gene>
    <name evidence="2" type="ORF">G9399_13205</name>
</gene>
<proteinExistence type="predicted"/>
<evidence type="ECO:0000313" key="3">
    <source>
        <dbReference type="Proteomes" id="UP000503464"/>
    </source>
</evidence>
<dbReference type="Proteomes" id="UP000503464">
    <property type="component" value="Chromosome"/>
</dbReference>
<feature type="signal peptide" evidence="1">
    <location>
        <begin position="1"/>
        <end position="24"/>
    </location>
</feature>
<evidence type="ECO:0000313" key="2">
    <source>
        <dbReference type="EMBL" id="QKJ59140.1"/>
    </source>
</evidence>
<evidence type="ECO:0000256" key="1">
    <source>
        <dbReference type="SAM" id="SignalP"/>
    </source>
</evidence>
<keyword evidence="1" id="KW-0732">Signal</keyword>
<accession>A0AAE7EIJ1</accession>
<organism evidence="2 3">
    <name type="scientific">Serratia fonticola</name>
    <dbReference type="NCBI Taxonomy" id="47917"/>
    <lineage>
        <taxon>Bacteria</taxon>
        <taxon>Pseudomonadati</taxon>
        <taxon>Pseudomonadota</taxon>
        <taxon>Gammaproteobacteria</taxon>
        <taxon>Enterobacterales</taxon>
        <taxon>Yersiniaceae</taxon>
        <taxon>Serratia</taxon>
    </lineage>
</organism>
<evidence type="ECO:0008006" key="4">
    <source>
        <dbReference type="Google" id="ProtNLM"/>
    </source>
</evidence>
<reference evidence="3" key="1">
    <citation type="submission" date="2020-03" db="EMBL/GenBank/DDBJ databases">
        <title>Genome sequences of seven Enterobacteriaceae strains isolated from Canadian wastewater treatment facilities.</title>
        <authorList>
            <person name="Huang H."/>
            <person name="Chmara J.T."/>
            <person name="Duceppe M.-O."/>
        </authorList>
    </citation>
    <scope>NUCLEOTIDE SEQUENCE [LARGE SCALE GENOMIC DNA]</scope>
    <source>
        <strain evidence="3">Biosolid 3</strain>
    </source>
</reference>
<dbReference type="AlphaFoldDB" id="A0AAE7EIJ1"/>
<dbReference type="RefSeq" id="WP_173409275.1">
    <property type="nucleotide sequence ID" value="NZ_CP054160.3"/>
</dbReference>
<name>A0AAE7EIJ1_SERFO</name>
<protein>
    <recommendedName>
        <fullName evidence="4">Alginate export domain-containing protein</fullName>
    </recommendedName>
</protein>